<dbReference type="Proteomes" id="UP000607653">
    <property type="component" value="Unassembled WGS sequence"/>
</dbReference>
<comment type="caution">
    <text evidence="1">The sequence shown here is derived from an EMBL/GenBank/DDBJ whole genome shotgun (WGS) entry which is preliminary data.</text>
</comment>
<reference evidence="1 2" key="1">
    <citation type="journal article" date="2020" name="Mol. Biol. Evol.">
        <title>Distinct Expression and Methylation Patterns for Genes with Different Fates following a Single Whole-Genome Duplication in Flowering Plants.</title>
        <authorList>
            <person name="Shi T."/>
            <person name="Rahmani R.S."/>
            <person name="Gugger P.F."/>
            <person name="Wang M."/>
            <person name="Li H."/>
            <person name="Zhang Y."/>
            <person name="Li Z."/>
            <person name="Wang Q."/>
            <person name="Van de Peer Y."/>
            <person name="Marchal K."/>
            <person name="Chen J."/>
        </authorList>
    </citation>
    <scope>NUCLEOTIDE SEQUENCE [LARGE SCALE GENOMIC DNA]</scope>
    <source>
        <tissue evidence="1">Leaf</tissue>
    </source>
</reference>
<protein>
    <submittedName>
        <fullName evidence="1">Uncharacterized protein</fullName>
    </submittedName>
</protein>
<evidence type="ECO:0000313" key="2">
    <source>
        <dbReference type="Proteomes" id="UP000607653"/>
    </source>
</evidence>
<evidence type="ECO:0000313" key="1">
    <source>
        <dbReference type="EMBL" id="DAD36761.1"/>
    </source>
</evidence>
<gene>
    <name evidence="1" type="ORF">HUJ06_007402</name>
</gene>
<dbReference type="AlphaFoldDB" id="A0A822YZ63"/>
<accession>A0A822YZ63</accession>
<organism evidence="1 2">
    <name type="scientific">Nelumbo nucifera</name>
    <name type="common">Sacred lotus</name>
    <dbReference type="NCBI Taxonomy" id="4432"/>
    <lineage>
        <taxon>Eukaryota</taxon>
        <taxon>Viridiplantae</taxon>
        <taxon>Streptophyta</taxon>
        <taxon>Embryophyta</taxon>
        <taxon>Tracheophyta</taxon>
        <taxon>Spermatophyta</taxon>
        <taxon>Magnoliopsida</taxon>
        <taxon>Proteales</taxon>
        <taxon>Nelumbonaceae</taxon>
        <taxon>Nelumbo</taxon>
    </lineage>
</organism>
<proteinExistence type="predicted"/>
<sequence length="125" mass="13920">MLALTTIRFKLHWCVWSELRSSDATLIYASGSKPKVLCDSAQAAEILTLWLEAQEVACLNLMSVILESDSTDFISSMQFPDKDKFTTYCNIIADILDRSPIFSGCDLLACPQISQLGSPCYYPKP</sequence>
<name>A0A822YZ63_NELNU</name>
<keyword evidence="2" id="KW-1185">Reference proteome</keyword>
<dbReference type="EMBL" id="DUZY01000004">
    <property type="protein sequence ID" value="DAD36761.1"/>
    <property type="molecule type" value="Genomic_DNA"/>
</dbReference>